<dbReference type="EnsemblProtists" id="EOD27437">
    <property type="protein sequence ID" value="EOD27437"/>
    <property type="gene ID" value="EMIHUDRAFT_235770"/>
</dbReference>
<evidence type="ECO:0000313" key="2">
    <source>
        <dbReference type="Proteomes" id="UP000013827"/>
    </source>
</evidence>
<dbReference type="RefSeq" id="XP_005779866.1">
    <property type="nucleotide sequence ID" value="XM_005779809.1"/>
</dbReference>
<sequence length="118" mass="12149">MAVGGGEEANDAAATLQVLHELAGEAPEEAVPDGAVRAALPRFLRLVGMAEAEMAGALLGMEGGALRMVARVAKQRAIQVTRHWQAVGIPLESLGTERFPTLAACPMGAAVSFAHCST</sequence>
<protein>
    <submittedName>
        <fullName evidence="1">Uncharacterized protein</fullName>
    </submittedName>
</protein>
<name>A0A0D3JVA2_EMIH1</name>
<keyword evidence="2" id="KW-1185">Reference proteome</keyword>
<dbReference type="HOGENOM" id="CLU_2077498_0_0_1"/>
<organism evidence="1 2">
    <name type="scientific">Emiliania huxleyi (strain CCMP1516)</name>
    <dbReference type="NCBI Taxonomy" id="280463"/>
    <lineage>
        <taxon>Eukaryota</taxon>
        <taxon>Haptista</taxon>
        <taxon>Haptophyta</taxon>
        <taxon>Prymnesiophyceae</taxon>
        <taxon>Isochrysidales</taxon>
        <taxon>Noelaerhabdaceae</taxon>
        <taxon>Emiliania</taxon>
    </lineage>
</organism>
<evidence type="ECO:0000313" key="1">
    <source>
        <dbReference type="EnsemblProtists" id="EOD27437"/>
    </source>
</evidence>
<accession>A0A0D3JVA2</accession>
<dbReference type="KEGG" id="ehx:EMIHUDRAFT_235770"/>
<dbReference type="GeneID" id="17272982"/>
<proteinExistence type="predicted"/>
<reference evidence="1" key="2">
    <citation type="submission" date="2024-10" db="UniProtKB">
        <authorList>
            <consortium name="EnsemblProtists"/>
        </authorList>
    </citation>
    <scope>IDENTIFICATION</scope>
</reference>
<dbReference type="AlphaFoldDB" id="A0A0D3JVA2"/>
<dbReference type="Proteomes" id="UP000013827">
    <property type="component" value="Unassembled WGS sequence"/>
</dbReference>
<reference evidence="2" key="1">
    <citation type="journal article" date="2013" name="Nature">
        <title>Pan genome of the phytoplankton Emiliania underpins its global distribution.</title>
        <authorList>
            <person name="Read B.A."/>
            <person name="Kegel J."/>
            <person name="Klute M.J."/>
            <person name="Kuo A."/>
            <person name="Lefebvre S.C."/>
            <person name="Maumus F."/>
            <person name="Mayer C."/>
            <person name="Miller J."/>
            <person name="Monier A."/>
            <person name="Salamov A."/>
            <person name="Young J."/>
            <person name="Aguilar M."/>
            <person name="Claverie J.M."/>
            <person name="Frickenhaus S."/>
            <person name="Gonzalez K."/>
            <person name="Herman E.K."/>
            <person name="Lin Y.C."/>
            <person name="Napier J."/>
            <person name="Ogata H."/>
            <person name="Sarno A.F."/>
            <person name="Shmutz J."/>
            <person name="Schroeder D."/>
            <person name="de Vargas C."/>
            <person name="Verret F."/>
            <person name="von Dassow P."/>
            <person name="Valentin K."/>
            <person name="Van de Peer Y."/>
            <person name="Wheeler G."/>
            <person name="Dacks J.B."/>
            <person name="Delwiche C.F."/>
            <person name="Dyhrman S.T."/>
            <person name="Glockner G."/>
            <person name="John U."/>
            <person name="Richards T."/>
            <person name="Worden A.Z."/>
            <person name="Zhang X."/>
            <person name="Grigoriev I.V."/>
            <person name="Allen A.E."/>
            <person name="Bidle K."/>
            <person name="Borodovsky M."/>
            <person name="Bowler C."/>
            <person name="Brownlee C."/>
            <person name="Cock J.M."/>
            <person name="Elias M."/>
            <person name="Gladyshev V.N."/>
            <person name="Groth M."/>
            <person name="Guda C."/>
            <person name="Hadaegh A."/>
            <person name="Iglesias-Rodriguez M.D."/>
            <person name="Jenkins J."/>
            <person name="Jones B.M."/>
            <person name="Lawson T."/>
            <person name="Leese F."/>
            <person name="Lindquist E."/>
            <person name="Lobanov A."/>
            <person name="Lomsadze A."/>
            <person name="Malik S.B."/>
            <person name="Marsh M.E."/>
            <person name="Mackinder L."/>
            <person name="Mock T."/>
            <person name="Mueller-Roeber B."/>
            <person name="Pagarete A."/>
            <person name="Parker M."/>
            <person name="Probert I."/>
            <person name="Quesneville H."/>
            <person name="Raines C."/>
            <person name="Rensing S.A."/>
            <person name="Riano-Pachon D.M."/>
            <person name="Richier S."/>
            <person name="Rokitta S."/>
            <person name="Shiraiwa Y."/>
            <person name="Soanes D.M."/>
            <person name="van der Giezen M."/>
            <person name="Wahlund T.M."/>
            <person name="Williams B."/>
            <person name="Wilson W."/>
            <person name="Wolfe G."/>
            <person name="Wurch L.L."/>
        </authorList>
    </citation>
    <scope>NUCLEOTIDE SEQUENCE</scope>
</reference>
<dbReference type="PaxDb" id="2903-EOD27437"/>